<sequence length="776" mass="85785">MKIKKSKISLILLLSLSLFPVMSVLADSNSLTQLDIRKDSSSSSAVDITLYTTTPYNDSVAVTKKSDNKYVILMPNVSSSTGKTPDLSALKDVISNVDIKSVNDSSGSYTKVTLITTKPLNIKTRTQKSLPVTEGQKAYRELLSQTGTHTNAPVHVKPALKTVPQTIVTVNKPSLPVKVEAKALPVKPAVEKKANILEKAQSSIKEAAVKKDINASVKTVKETKKAQASNSSEKKLQLEQAVKNNIPDVAANSQQNIMQPDSASVNNTPERSNESSNKYITGRIPSNMPITLAMIFIPLAGLFFLFKLIKISMQNSSMLKKAFIANLKNKKDNVNDYEYIINADMNWQEKYQKFVAVSNRNYEKSPKKLASENAEFGNIISPVSAKPAAEASYMLDGAEKPAVNSVPEIKSHKPEQRKPKVEISEAVKEMERQINKLEAERPENISNDTIKENSIDMSEAEYVASLEKMLHESPDLEKTNLEDDIILNELEQNFKDMTVKSEDNVIASKMSSAAKTSKVKKLKAFANNSMLEETHRNKPLPKTREEVKRAVNAEGRHVNLGYSKLHSNPRLLEGANLSAADLIAKSSRFLPNPAPKVTASKPVVTPIAKPVPKPQVKPVEQVNDKGYSMATIEEFFALTDDQSKVTASEELSNKVAGSLANIKPSMKIQKASPKKMTNPISQLKSESQENYINGLIVKSGFNIDKDKGFYLVNLDGEMALIGRIKEEIFVLKKFDRPIEKPLQVRQDNPNVYMVKTDGFRSLVEVNDNNMGVLIEL</sequence>
<evidence type="ECO:0000256" key="3">
    <source>
        <dbReference type="SAM" id="Phobius"/>
    </source>
</evidence>
<proteinExistence type="predicted"/>
<keyword evidence="3" id="KW-1133">Transmembrane helix</keyword>
<keyword evidence="4" id="KW-0732">Signal</keyword>
<evidence type="ECO:0000256" key="2">
    <source>
        <dbReference type="SAM" id="MobiDB-lite"/>
    </source>
</evidence>
<evidence type="ECO:0000313" key="6">
    <source>
        <dbReference type="Proteomes" id="UP000823928"/>
    </source>
</evidence>
<accession>A0A9D1F0A4</accession>
<evidence type="ECO:0000256" key="4">
    <source>
        <dbReference type="SAM" id="SignalP"/>
    </source>
</evidence>
<gene>
    <name evidence="5" type="ORF">IAC10_11230</name>
</gene>
<feature type="chain" id="PRO_5039502771" description="AMIN domain-containing protein" evidence="4">
    <location>
        <begin position="27"/>
        <end position="776"/>
    </location>
</feature>
<keyword evidence="1" id="KW-0175">Coiled coil</keyword>
<feature type="transmembrane region" description="Helical" evidence="3">
    <location>
        <begin position="288"/>
        <end position="309"/>
    </location>
</feature>
<evidence type="ECO:0000313" key="5">
    <source>
        <dbReference type="EMBL" id="HIS37180.1"/>
    </source>
</evidence>
<reference evidence="5" key="2">
    <citation type="journal article" date="2021" name="PeerJ">
        <title>Extensive microbial diversity within the chicken gut microbiome revealed by metagenomics and culture.</title>
        <authorList>
            <person name="Gilroy R."/>
            <person name="Ravi A."/>
            <person name="Getino M."/>
            <person name="Pursley I."/>
            <person name="Horton D.L."/>
            <person name="Alikhan N.F."/>
            <person name="Baker D."/>
            <person name="Gharbi K."/>
            <person name="Hall N."/>
            <person name="Watson M."/>
            <person name="Adriaenssens E.M."/>
            <person name="Foster-Nyarko E."/>
            <person name="Jarju S."/>
            <person name="Secka A."/>
            <person name="Antonio M."/>
            <person name="Oren A."/>
            <person name="Chaudhuri R.R."/>
            <person name="La Ragione R."/>
            <person name="Hildebrand F."/>
            <person name="Pallen M.J."/>
        </authorList>
    </citation>
    <scope>NUCLEOTIDE SEQUENCE</scope>
    <source>
        <strain evidence="5">6276</strain>
    </source>
</reference>
<comment type="caution">
    <text evidence="5">The sequence shown here is derived from an EMBL/GenBank/DDBJ whole genome shotgun (WGS) entry which is preliminary data.</text>
</comment>
<reference evidence="5" key="1">
    <citation type="submission" date="2020-10" db="EMBL/GenBank/DDBJ databases">
        <authorList>
            <person name="Gilroy R."/>
        </authorList>
    </citation>
    <scope>NUCLEOTIDE SEQUENCE</scope>
    <source>
        <strain evidence="5">6276</strain>
    </source>
</reference>
<dbReference type="AlphaFoldDB" id="A0A9D1F0A4"/>
<organism evidence="5 6">
    <name type="scientific">Candidatus Scatousia excrementigallinarum</name>
    <dbReference type="NCBI Taxonomy" id="2840935"/>
    <lineage>
        <taxon>Bacteria</taxon>
        <taxon>Candidatus Scatousia</taxon>
    </lineage>
</organism>
<keyword evidence="3" id="KW-0812">Transmembrane</keyword>
<evidence type="ECO:0000256" key="1">
    <source>
        <dbReference type="SAM" id="Coils"/>
    </source>
</evidence>
<dbReference type="EMBL" id="DVIU01000219">
    <property type="protein sequence ID" value="HIS37180.1"/>
    <property type="molecule type" value="Genomic_DNA"/>
</dbReference>
<dbReference type="Proteomes" id="UP000823928">
    <property type="component" value="Unassembled WGS sequence"/>
</dbReference>
<feature type="coiled-coil region" evidence="1">
    <location>
        <begin position="420"/>
        <end position="447"/>
    </location>
</feature>
<evidence type="ECO:0008006" key="7">
    <source>
        <dbReference type="Google" id="ProtNLM"/>
    </source>
</evidence>
<feature type="compositionally biased region" description="Polar residues" evidence="2">
    <location>
        <begin position="253"/>
        <end position="279"/>
    </location>
</feature>
<name>A0A9D1F0A4_9BACT</name>
<feature type="signal peptide" evidence="4">
    <location>
        <begin position="1"/>
        <end position="26"/>
    </location>
</feature>
<keyword evidence="3" id="KW-0472">Membrane</keyword>
<feature type="region of interest" description="Disordered" evidence="2">
    <location>
        <begin position="253"/>
        <end position="280"/>
    </location>
</feature>
<protein>
    <recommendedName>
        <fullName evidence="7">AMIN domain-containing protein</fullName>
    </recommendedName>
</protein>